<accession>A0ABV4P691</accession>
<comment type="caution">
    <text evidence="1">The sequence shown here is derived from an EMBL/GenBank/DDBJ whole genome shotgun (WGS) entry which is preliminary data.</text>
</comment>
<proteinExistence type="predicted"/>
<organism evidence="1 2">
    <name type="scientific">Microbulbifer epialgicus</name>
    <dbReference type="NCBI Taxonomy" id="393907"/>
    <lineage>
        <taxon>Bacteria</taxon>
        <taxon>Pseudomonadati</taxon>
        <taxon>Pseudomonadota</taxon>
        <taxon>Gammaproteobacteria</taxon>
        <taxon>Cellvibrionales</taxon>
        <taxon>Microbulbiferaceae</taxon>
        <taxon>Microbulbifer</taxon>
    </lineage>
</organism>
<name>A0ABV4P691_9GAMM</name>
<keyword evidence="2" id="KW-1185">Reference proteome</keyword>
<dbReference type="RefSeq" id="WP_371841726.1">
    <property type="nucleotide sequence ID" value="NZ_JBGMEK010000162.1"/>
</dbReference>
<dbReference type="EMBL" id="JBGMEK010000162">
    <property type="protein sequence ID" value="MFA0813890.1"/>
    <property type="molecule type" value="Genomic_DNA"/>
</dbReference>
<dbReference type="Proteomes" id="UP001569428">
    <property type="component" value="Unassembled WGS sequence"/>
</dbReference>
<protein>
    <submittedName>
        <fullName evidence="1">Uncharacterized protein</fullName>
    </submittedName>
</protein>
<reference evidence="1 2" key="1">
    <citation type="submission" date="2024-08" db="EMBL/GenBank/DDBJ databases">
        <authorList>
            <person name="Ishaq N."/>
        </authorList>
    </citation>
    <scope>NUCLEOTIDE SEQUENCE [LARGE SCALE GENOMIC DNA]</scope>
    <source>
        <strain evidence="1 2">DSM 18651</strain>
    </source>
</reference>
<evidence type="ECO:0000313" key="2">
    <source>
        <dbReference type="Proteomes" id="UP001569428"/>
    </source>
</evidence>
<gene>
    <name evidence="1" type="ORF">ACCI49_23760</name>
</gene>
<evidence type="ECO:0000313" key="1">
    <source>
        <dbReference type="EMBL" id="MFA0813890.1"/>
    </source>
</evidence>
<sequence length="226" mass="24593">MKIRKRNGEFILEPWGSDSEALLERFADEGAHVEVSRAKMARTVKEKADLEKFRGSSDLPQDQSEAQGKQINRFAKLVRVEWVDSAQPYPQWSHLEDLPSLEPVKCCTVGWLIAESEEVLMIAQSVGEVNTDNAQASGLMRIPRASVKSLLQLGLTQDQPTQKLSGSECRTTAKPDAVNFGNGRTIPVGDNPAKGINYSNFIVGVGSVGNDIKSLAGAEVGGNIKQ</sequence>